<accession>A0A0V1HBD6</accession>
<evidence type="ECO:0000313" key="2">
    <source>
        <dbReference type="Proteomes" id="UP000055024"/>
    </source>
</evidence>
<keyword evidence="2" id="KW-1185">Reference proteome</keyword>
<dbReference type="EMBL" id="JYDP01000097">
    <property type="protein sequence ID" value="KRZ07721.1"/>
    <property type="molecule type" value="Genomic_DNA"/>
</dbReference>
<reference evidence="1 2" key="1">
    <citation type="submission" date="2015-01" db="EMBL/GenBank/DDBJ databases">
        <title>Evolution of Trichinella species and genotypes.</title>
        <authorList>
            <person name="Korhonen P.K."/>
            <person name="Edoardo P."/>
            <person name="Giuseppe L.R."/>
            <person name="Gasser R.B."/>
        </authorList>
    </citation>
    <scope>NUCLEOTIDE SEQUENCE [LARGE SCALE GENOMIC DNA]</scope>
    <source>
        <strain evidence="1">ISS1029</strain>
    </source>
</reference>
<comment type="caution">
    <text evidence="1">The sequence shown here is derived from an EMBL/GenBank/DDBJ whole genome shotgun (WGS) entry which is preliminary data.</text>
</comment>
<dbReference type="Proteomes" id="UP000055024">
    <property type="component" value="Unassembled WGS sequence"/>
</dbReference>
<dbReference type="AlphaFoldDB" id="A0A0V1HBD6"/>
<organism evidence="1 2">
    <name type="scientific">Trichinella zimbabwensis</name>
    <dbReference type="NCBI Taxonomy" id="268475"/>
    <lineage>
        <taxon>Eukaryota</taxon>
        <taxon>Metazoa</taxon>
        <taxon>Ecdysozoa</taxon>
        <taxon>Nematoda</taxon>
        <taxon>Enoplea</taxon>
        <taxon>Dorylaimia</taxon>
        <taxon>Trichinellida</taxon>
        <taxon>Trichinellidae</taxon>
        <taxon>Trichinella</taxon>
    </lineage>
</organism>
<protein>
    <submittedName>
        <fullName evidence="1">Uncharacterized protein</fullName>
    </submittedName>
</protein>
<gene>
    <name evidence="1" type="ORF">T11_4563</name>
</gene>
<evidence type="ECO:0000313" key="1">
    <source>
        <dbReference type="EMBL" id="KRZ07721.1"/>
    </source>
</evidence>
<proteinExistence type="predicted"/>
<sequence>MGPYCASDRMIVNGKNECDKKNSEIQQTTQQLISPAVQMQTCANDVNDLSQIFSVPYCPAY</sequence>
<name>A0A0V1HBD6_9BILA</name>